<sequence>MGVASTLGAVLAGTFFSIAFSGFIALQTFMYFRKYPNDPFRQKLLAFFLWSTDATQSILIAISTWEYVIVNFGNPAIGGHVFITTAIAIWFTALMTTGANLFYCGRIHRLSTGNWWITGPILFLTISRLATATTTSIELCILKSVPVYSEHFKPLWTTGLANAAVTDMLVTAALCYYLQSHDPVLSSTERMIRLIVVLTINNGALTSAMSIICLVCWMTMPNNLIFLAFYMLIGKLYAMSLLATFNMRNWIRERSTPTQPRNLVITTGGCHAVERSNLSMSEFAAGSITASPFDDRTLPKRLEVNVRKSVQFGIEAVGDGSLSSSSTAPPPV</sequence>
<dbReference type="EMBL" id="MU277193">
    <property type="protein sequence ID" value="KAI0066119.1"/>
    <property type="molecule type" value="Genomic_DNA"/>
</dbReference>
<name>A0ACB8TCU8_9AGAM</name>
<keyword evidence="2" id="KW-1185">Reference proteome</keyword>
<dbReference type="Proteomes" id="UP000814140">
    <property type="component" value="Unassembled WGS sequence"/>
</dbReference>
<proteinExistence type="predicted"/>
<reference evidence="1" key="1">
    <citation type="submission" date="2021-03" db="EMBL/GenBank/DDBJ databases">
        <authorList>
            <consortium name="DOE Joint Genome Institute"/>
            <person name="Ahrendt S."/>
            <person name="Looney B.P."/>
            <person name="Miyauchi S."/>
            <person name="Morin E."/>
            <person name="Drula E."/>
            <person name="Courty P.E."/>
            <person name="Chicoki N."/>
            <person name="Fauchery L."/>
            <person name="Kohler A."/>
            <person name="Kuo A."/>
            <person name="Labutti K."/>
            <person name="Pangilinan J."/>
            <person name="Lipzen A."/>
            <person name="Riley R."/>
            <person name="Andreopoulos W."/>
            <person name="He G."/>
            <person name="Johnson J."/>
            <person name="Barry K.W."/>
            <person name="Grigoriev I.V."/>
            <person name="Nagy L."/>
            <person name="Hibbett D."/>
            <person name="Henrissat B."/>
            <person name="Matheny P.B."/>
            <person name="Labbe J."/>
            <person name="Martin F."/>
        </authorList>
    </citation>
    <scope>NUCLEOTIDE SEQUENCE</scope>
    <source>
        <strain evidence="1">HHB10654</strain>
    </source>
</reference>
<evidence type="ECO:0000313" key="1">
    <source>
        <dbReference type="EMBL" id="KAI0066119.1"/>
    </source>
</evidence>
<organism evidence="1 2">
    <name type="scientific">Artomyces pyxidatus</name>
    <dbReference type="NCBI Taxonomy" id="48021"/>
    <lineage>
        <taxon>Eukaryota</taxon>
        <taxon>Fungi</taxon>
        <taxon>Dikarya</taxon>
        <taxon>Basidiomycota</taxon>
        <taxon>Agaricomycotina</taxon>
        <taxon>Agaricomycetes</taxon>
        <taxon>Russulales</taxon>
        <taxon>Auriscalpiaceae</taxon>
        <taxon>Artomyces</taxon>
    </lineage>
</organism>
<gene>
    <name evidence="1" type="ORF">BV25DRAFT_1821000</name>
</gene>
<accession>A0ACB8TCU8</accession>
<evidence type="ECO:0000313" key="2">
    <source>
        <dbReference type="Proteomes" id="UP000814140"/>
    </source>
</evidence>
<reference evidence="1" key="2">
    <citation type="journal article" date="2022" name="New Phytol.">
        <title>Evolutionary transition to the ectomycorrhizal habit in the genomes of a hyperdiverse lineage of mushroom-forming fungi.</title>
        <authorList>
            <person name="Looney B."/>
            <person name="Miyauchi S."/>
            <person name="Morin E."/>
            <person name="Drula E."/>
            <person name="Courty P.E."/>
            <person name="Kohler A."/>
            <person name="Kuo A."/>
            <person name="LaButti K."/>
            <person name="Pangilinan J."/>
            <person name="Lipzen A."/>
            <person name="Riley R."/>
            <person name="Andreopoulos W."/>
            <person name="He G."/>
            <person name="Johnson J."/>
            <person name="Nolan M."/>
            <person name="Tritt A."/>
            <person name="Barry K.W."/>
            <person name="Grigoriev I.V."/>
            <person name="Nagy L.G."/>
            <person name="Hibbett D."/>
            <person name="Henrissat B."/>
            <person name="Matheny P.B."/>
            <person name="Labbe J."/>
            <person name="Martin F.M."/>
        </authorList>
    </citation>
    <scope>NUCLEOTIDE SEQUENCE</scope>
    <source>
        <strain evidence="1">HHB10654</strain>
    </source>
</reference>
<protein>
    <submittedName>
        <fullName evidence="1">Uncharacterized protein</fullName>
    </submittedName>
</protein>
<comment type="caution">
    <text evidence="1">The sequence shown here is derived from an EMBL/GenBank/DDBJ whole genome shotgun (WGS) entry which is preliminary data.</text>
</comment>